<evidence type="ECO:0000313" key="1">
    <source>
        <dbReference type="EMBL" id="CAG5069797.1"/>
    </source>
</evidence>
<evidence type="ECO:0000313" key="2">
    <source>
        <dbReference type="Proteomes" id="UP000679725"/>
    </source>
</evidence>
<reference evidence="1 2" key="1">
    <citation type="submission" date="2021-04" db="EMBL/GenBank/DDBJ databases">
        <authorList>
            <person name="Rodrigo-Torres L."/>
            <person name="Arahal R. D."/>
            <person name="Lucena T."/>
        </authorList>
    </citation>
    <scope>NUCLEOTIDE SEQUENCE [LARGE SCALE GENOMIC DNA]</scope>
    <source>
        <strain evidence="1 2">CECT 9623</strain>
    </source>
</reference>
<gene>
    <name evidence="1" type="ORF">DYBT9623_02534</name>
</gene>
<evidence type="ECO:0008006" key="3">
    <source>
        <dbReference type="Google" id="ProtNLM"/>
    </source>
</evidence>
<dbReference type="EMBL" id="CAJRAU010000003">
    <property type="protein sequence ID" value="CAG5069797.1"/>
    <property type="molecule type" value="Genomic_DNA"/>
</dbReference>
<organism evidence="1 2">
    <name type="scientific">Dyadobacter linearis</name>
    <dbReference type="NCBI Taxonomy" id="2823330"/>
    <lineage>
        <taxon>Bacteria</taxon>
        <taxon>Pseudomonadati</taxon>
        <taxon>Bacteroidota</taxon>
        <taxon>Cytophagia</taxon>
        <taxon>Cytophagales</taxon>
        <taxon>Spirosomataceae</taxon>
        <taxon>Dyadobacter</taxon>
    </lineage>
</organism>
<accession>A0ABM8UQL3</accession>
<comment type="caution">
    <text evidence="1">The sequence shown here is derived from an EMBL/GenBank/DDBJ whole genome shotgun (WGS) entry which is preliminary data.</text>
</comment>
<name>A0ABM8UQL3_9BACT</name>
<dbReference type="Proteomes" id="UP000679725">
    <property type="component" value="Unassembled WGS sequence"/>
</dbReference>
<protein>
    <recommendedName>
        <fullName evidence="3">T9SS type A sorting domain-containing protein</fullName>
    </recommendedName>
</protein>
<proteinExistence type="predicted"/>
<keyword evidence="2" id="KW-1185">Reference proteome</keyword>
<sequence>MHKHKSFMQTRYPVFRIVRKALIVVLSVFSVSHAQTVYFHQDFAKTTWLVNPLPDTGQFSHMILTAPQLSYHKFHKGYLELVRSQQDSATGGIIRAMRATPFQPSPQTLMIQITFSAEYLPSDAANALYLYVGENFNPVNNSFPGNDLMFSKCAVSFVKDSMIIKDPETQRTSRSIPIKKRITLTWVLNNSNEMLTYQIPGDLQERAVSSGTYDLWVDNEPVCLGATAYPGNAEFSTAKLSNFELRFRNGLGKIRIYDILIREGKVPKLPAEAIAVPNPVSGNSFSINTDNMDMSTLQLVSLKGIPVAFDIKPSKKGFSRIFVPEYFVPGFYILCYKDLQRRRKNLRIVVQ</sequence>